<feature type="coiled-coil region" evidence="2">
    <location>
        <begin position="1775"/>
        <end position="1814"/>
    </location>
</feature>
<evidence type="ECO:0000256" key="1">
    <source>
        <dbReference type="PROSITE-ProRule" id="PRU00024"/>
    </source>
</evidence>
<dbReference type="Gene3D" id="1.20.5.190">
    <property type="match status" value="1"/>
</dbReference>
<feature type="domain" description="B box-type" evidence="4">
    <location>
        <begin position="1161"/>
        <end position="1221"/>
    </location>
</feature>
<evidence type="ECO:0000256" key="2">
    <source>
        <dbReference type="SAM" id="Coils"/>
    </source>
</evidence>
<accession>A0AAV2ZEE9</accession>
<proteinExistence type="predicted"/>
<organism evidence="5 6">
    <name type="scientific">Lagenidium giganteum</name>
    <dbReference type="NCBI Taxonomy" id="4803"/>
    <lineage>
        <taxon>Eukaryota</taxon>
        <taxon>Sar</taxon>
        <taxon>Stramenopiles</taxon>
        <taxon>Oomycota</taxon>
        <taxon>Peronosporomycetes</taxon>
        <taxon>Pythiales</taxon>
        <taxon>Pythiaceae</taxon>
    </lineage>
</organism>
<sequence length="1815" mass="213006">MATPGSKRSRSTAEPANEYVALAQDLQGCMAFQPKKWRQVLEKSQTTLRQRQRQDTVQARVRPRPSSREELVLPSVQSYLHQPELVQQLLVECEDDDAQEYGRSRGSESAEEDCVNDSFEDWHPQNQQQSFQSDDPPNVTMESILEVLPVLRLVSSKVTQELARLPPPSRYEMLEIAALEKHADHATRRQQRHLYKQLHKQQRQLRWQRERRPSFFNVSTRPLVSPPKTILKTQSTPTLTISASSLSSPKQRSSMSSMTSSSSPTREAERRKIEQVQMTLEDVNALLLPVPEPPLPSTRLSALLDATREALPVSQHSFASALLQERKMAQMDADAAEERVRQTLASIKRWMPLEVIYAHGLGTCASPAQQRATHLLVEAAHRLRSNMLVQAMMQWKRVVADVIAGERRHATVTLQCWWRQRLSVWEVRQRRAIRAEPQRRQRAMLQLLAQKEEQAARVITAAMRTYTTAKRRRRLQREEQAATFLQRAWRKVSQRWNALRIYLRKQRRLEAAICIQRHVRGHRARKRCCVLRKIRHVNQQRAHAEVLRKQRLMTRYHLGAVLRIQRAFRAWQYNRVEAFRRRRRQFERDKKRALRVQAQFRMVQAMRHYRQVRQKVHAATLVLQCAWRSYRARCVVQVFKAERQAEKGRREKEHKRQRKLRDRFRWNPRGKNAAAVPPGTLRPVSSYTPADHRAATKLQARWRGMRLRRRVRYEQAAEREAARRAIFKKRRVAATRIQKRVRGMQGRALAWRMQVHRSAGLIQRVWRGCRTRKELIRMHQAMKALQKLQRRWREQRSKEKQRLRTRAARKIQFAMRRYLCRRALFGMVRRRQLLSEENAKGKVLVERTRKRVKDELLVQSFLHKSVIIENDNDKEEKQNVARSLYDVKKPKLTVQLAEPVYQWKRKGVDGVWQELFRFASGSSTSGEIDNSHFARFVKGLPHAFINKTTLPMQKIDLVFAKMKEPKTRTIKFARFNKAMLLVWMEKYSVTAPETESTGDGDAIAQAQPWNGLGEDKVLELYLRFMHHFVLVAGMQGGRFAKLLDELCTQRVAWALRILRRLSERLAQRKHHDHFLIAHRAFLAQRHETECARKILHCYRRYQFRCRMKGLLAAMFVEYLDYRGHAVRFKHKETGRVISKRPAFLKGVVCAVRIPLPFPGEEFHAYCERHESRGSRDESHSTPARVPAEVYCVECEDAMCLTCHERDHNKRQALKAHEIQRIHVCVHCKTETATRECLQCGNGRVPYCDVCFPHVHNAPPLDAHRQRVLVVTCIDCNQRVAQWRCKTCQGDLYCKRCLSAFHSKGQRQDHIVERLSYYAVLKQQAELKRSADAEKERERRRLDEEAAIRQRAAELQLRHDSATRIQARVRALYDRRQGRAYMKLVRQTQAARQQRIRDEKVRSSVVYRLRNVVGMAPPLKSDTAAEIAARGDRVQAIKNTLFFYKRLGKRKQDDTKKWTKKERESLAKALRTWLQYDLHVKIHKGTWKHAVAKVVSVKNVRLNGFVLVYIPLAHRAVVIRWEHMAPYTDEDKQREEYVPATHALFNRAHDFHIKLSLLMERAARRARLLYLQTLEFNDIAPYAWVIEYNKNLQQPEYWNVVTNRRTLEQPRALQVVERMEQAKREEVEDRTALAKAKLTRLLNPYQFRDKVKLPERRNAIAVASKTDSAFPEHSDAIACARFWQEKVVADPVFGGNKALKFAQACSSGSPEHTTMDMWVIVKVWRWMEHEDPNGFEPQAVQMFKLADDDQLFIAKELTPVVDKEEMAEARDRMVQLLKLEEDARHLLMLNAQQQKEQAEEKAKRAALDAELAKYRK</sequence>
<feature type="region of interest" description="Disordered" evidence="3">
    <location>
        <begin position="43"/>
        <end position="69"/>
    </location>
</feature>
<reference evidence="5" key="1">
    <citation type="submission" date="2022-11" db="EMBL/GenBank/DDBJ databases">
        <authorList>
            <person name="Morgan W.R."/>
            <person name="Tartar A."/>
        </authorList>
    </citation>
    <scope>NUCLEOTIDE SEQUENCE</scope>
    <source>
        <strain evidence="5">ARSEF 373</strain>
    </source>
</reference>
<dbReference type="PROSITE" id="PS50119">
    <property type="entry name" value="ZF_BBOX"/>
    <property type="match status" value="1"/>
</dbReference>
<dbReference type="Pfam" id="PF22586">
    <property type="entry name" value="ANCHR-like_BBOX"/>
    <property type="match status" value="1"/>
</dbReference>
<dbReference type="InterPro" id="IPR008907">
    <property type="entry name" value="TPP/p25"/>
</dbReference>
<comment type="caution">
    <text evidence="5">The sequence shown here is derived from an EMBL/GenBank/DDBJ whole genome shotgun (WGS) entry which is preliminary data.</text>
</comment>
<dbReference type="Proteomes" id="UP001146120">
    <property type="component" value="Unassembled WGS sequence"/>
</dbReference>
<keyword evidence="1" id="KW-0479">Metal-binding</keyword>
<dbReference type="Gene3D" id="1.10.238.10">
    <property type="entry name" value="EF-hand"/>
    <property type="match status" value="1"/>
</dbReference>
<gene>
    <name evidence="5" type="ORF">N0F65_012174</name>
</gene>
<dbReference type="GO" id="GO:0046785">
    <property type="term" value="P:microtubule polymerization"/>
    <property type="evidence" value="ECO:0007669"/>
    <property type="project" value="InterPro"/>
</dbReference>
<dbReference type="Pfam" id="PF00612">
    <property type="entry name" value="IQ"/>
    <property type="match status" value="4"/>
</dbReference>
<name>A0AAV2ZEE9_9STRA</name>
<dbReference type="GO" id="GO:0008270">
    <property type="term" value="F:zinc ion binding"/>
    <property type="evidence" value="ECO:0007669"/>
    <property type="project" value="UniProtKB-KW"/>
</dbReference>
<evidence type="ECO:0000256" key="3">
    <source>
        <dbReference type="SAM" id="MobiDB-lite"/>
    </source>
</evidence>
<feature type="compositionally biased region" description="Low complexity" evidence="3">
    <location>
        <begin position="242"/>
        <end position="263"/>
    </location>
</feature>
<evidence type="ECO:0000313" key="5">
    <source>
        <dbReference type="EMBL" id="DBA04591.1"/>
    </source>
</evidence>
<keyword evidence="1" id="KW-0862">Zinc</keyword>
<reference evidence="5" key="2">
    <citation type="journal article" date="2023" name="Microbiol Resour">
        <title>Decontamination and Annotation of the Draft Genome Sequence of the Oomycete Lagenidium giganteum ARSEF 373.</title>
        <authorList>
            <person name="Morgan W.R."/>
            <person name="Tartar A."/>
        </authorList>
    </citation>
    <scope>NUCLEOTIDE SEQUENCE</scope>
    <source>
        <strain evidence="5">ARSEF 373</strain>
    </source>
</reference>
<dbReference type="SMART" id="SM00015">
    <property type="entry name" value="IQ"/>
    <property type="match status" value="11"/>
</dbReference>
<keyword evidence="1" id="KW-0863">Zinc-finger</keyword>
<dbReference type="InterPro" id="IPR000315">
    <property type="entry name" value="Znf_B-box"/>
</dbReference>
<feature type="region of interest" description="Disordered" evidence="3">
    <location>
        <begin position="226"/>
        <end position="271"/>
    </location>
</feature>
<dbReference type="GO" id="GO:0015631">
    <property type="term" value="F:tubulin binding"/>
    <property type="evidence" value="ECO:0007669"/>
    <property type="project" value="InterPro"/>
</dbReference>
<feature type="compositionally biased region" description="Polar residues" evidence="3">
    <location>
        <begin position="231"/>
        <end position="241"/>
    </location>
</feature>
<dbReference type="CDD" id="cd19757">
    <property type="entry name" value="Bbox1"/>
    <property type="match status" value="1"/>
</dbReference>
<dbReference type="InterPro" id="IPR000048">
    <property type="entry name" value="IQ_motif_EF-hand-BS"/>
</dbReference>
<evidence type="ECO:0000313" key="6">
    <source>
        <dbReference type="Proteomes" id="UP001146120"/>
    </source>
</evidence>
<keyword evidence="6" id="KW-1185">Reference proteome</keyword>
<dbReference type="PROSITE" id="PS50096">
    <property type="entry name" value="IQ"/>
    <property type="match status" value="7"/>
</dbReference>
<dbReference type="Pfam" id="PF05517">
    <property type="entry name" value="p25-alpha"/>
    <property type="match status" value="1"/>
</dbReference>
<evidence type="ECO:0000259" key="4">
    <source>
        <dbReference type="PROSITE" id="PS50119"/>
    </source>
</evidence>
<keyword evidence="2" id="KW-0175">Coiled coil</keyword>
<protein>
    <recommendedName>
        <fullName evidence="4">B box-type domain-containing protein</fullName>
    </recommendedName>
</protein>
<dbReference type="EMBL" id="DAKRPA010000006">
    <property type="protein sequence ID" value="DBA04591.1"/>
    <property type="molecule type" value="Genomic_DNA"/>
</dbReference>
<dbReference type="SUPFAM" id="SSF57845">
    <property type="entry name" value="B-box zinc-binding domain"/>
    <property type="match status" value="1"/>
</dbReference>